<dbReference type="InterPro" id="IPR000905">
    <property type="entry name" value="Gcp-like_dom"/>
</dbReference>
<dbReference type="SUPFAM" id="SSF53067">
    <property type="entry name" value="Actin-like ATPase domain"/>
    <property type="match status" value="1"/>
</dbReference>
<evidence type="ECO:0000259" key="1">
    <source>
        <dbReference type="Pfam" id="PF00814"/>
    </source>
</evidence>
<organism evidence="2 3">
    <name type="scientific">candidate division CPR2 bacterium GW2011_GWC2_39_10</name>
    <dbReference type="NCBI Taxonomy" id="1618345"/>
    <lineage>
        <taxon>Bacteria</taxon>
        <taxon>Bacteria division CPR2</taxon>
    </lineage>
</organism>
<dbReference type="AlphaFoldDB" id="A0A0G0LSP6"/>
<reference evidence="2 3" key="1">
    <citation type="journal article" date="2015" name="Nature">
        <title>rRNA introns, odd ribosomes, and small enigmatic genomes across a large radiation of phyla.</title>
        <authorList>
            <person name="Brown C.T."/>
            <person name="Hug L.A."/>
            <person name="Thomas B.C."/>
            <person name="Sharon I."/>
            <person name="Castelle C.J."/>
            <person name="Singh A."/>
            <person name="Wilkins M.J."/>
            <person name="Williams K.H."/>
            <person name="Banfield J.F."/>
        </authorList>
    </citation>
    <scope>NUCLEOTIDE SEQUENCE [LARGE SCALE GENOMIC DNA]</scope>
</reference>
<name>A0A0G0LSP6_UNCC2</name>
<dbReference type="Gene3D" id="3.30.420.40">
    <property type="match status" value="1"/>
</dbReference>
<dbReference type="STRING" id="1618345.UT18_C0006G0046"/>
<evidence type="ECO:0000313" key="3">
    <source>
        <dbReference type="Proteomes" id="UP000034207"/>
    </source>
</evidence>
<protein>
    <submittedName>
        <fullName evidence="2">Glycoprotease, peptidase M22 family</fullName>
    </submittedName>
</protein>
<proteinExistence type="predicted"/>
<dbReference type="GO" id="GO:0008233">
    <property type="term" value="F:peptidase activity"/>
    <property type="evidence" value="ECO:0007669"/>
    <property type="project" value="UniProtKB-KW"/>
</dbReference>
<keyword evidence="2" id="KW-0378">Hydrolase</keyword>
<dbReference type="GO" id="GO:0006508">
    <property type="term" value="P:proteolysis"/>
    <property type="evidence" value="ECO:0007669"/>
    <property type="project" value="UniProtKB-KW"/>
</dbReference>
<evidence type="ECO:0000313" key="2">
    <source>
        <dbReference type="EMBL" id="KKQ94948.1"/>
    </source>
</evidence>
<feature type="domain" description="Gcp-like" evidence="1">
    <location>
        <begin position="45"/>
        <end position="87"/>
    </location>
</feature>
<gene>
    <name evidence="2" type="ORF">UT18_C0006G0046</name>
</gene>
<dbReference type="Proteomes" id="UP000034207">
    <property type="component" value="Unassembled WGS sequence"/>
</dbReference>
<keyword evidence="2" id="KW-0645">Protease</keyword>
<accession>A0A0G0LSP6</accession>
<sequence>MILILMVNNEITYVGIAESGIIRKAVEEKREVRRPELLKIIDSLTRPDKISGIIVFRGPGPFTGTRVAVSIANALSYALKIPIVGIKDEKNPEKLLEIGEEKLNLSRLALAKAEKSQMDQILPFYDKEPSITYPKDKSKSNKQ</sequence>
<dbReference type="Pfam" id="PF00814">
    <property type="entry name" value="TsaD"/>
    <property type="match status" value="1"/>
</dbReference>
<dbReference type="InterPro" id="IPR043129">
    <property type="entry name" value="ATPase_NBD"/>
</dbReference>
<dbReference type="EMBL" id="LBVV01000006">
    <property type="protein sequence ID" value="KKQ94948.1"/>
    <property type="molecule type" value="Genomic_DNA"/>
</dbReference>
<comment type="caution">
    <text evidence="2">The sequence shown here is derived from an EMBL/GenBank/DDBJ whole genome shotgun (WGS) entry which is preliminary data.</text>
</comment>